<comment type="similarity">
    <text evidence="1">Belongs to the NmrA-type oxidoreductase family.</text>
</comment>
<protein>
    <recommendedName>
        <fullName evidence="3">NmrA-like domain-containing protein</fullName>
    </recommendedName>
</protein>
<dbReference type="InterPro" id="IPR036291">
    <property type="entry name" value="NAD(P)-bd_dom_sf"/>
</dbReference>
<name>A0A8H4R9L1_9HELO</name>
<dbReference type="GO" id="GO:0005634">
    <property type="term" value="C:nucleus"/>
    <property type="evidence" value="ECO:0007669"/>
    <property type="project" value="TreeGrafter"/>
</dbReference>
<dbReference type="InterPro" id="IPR051164">
    <property type="entry name" value="NmrA-like_oxidored"/>
</dbReference>
<evidence type="ECO:0000313" key="4">
    <source>
        <dbReference type="EMBL" id="KAF4626089.1"/>
    </source>
</evidence>
<keyword evidence="5" id="KW-1185">Reference proteome</keyword>
<comment type="caution">
    <text evidence="4">The sequence shown here is derived from an EMBL/GenBank/DDBJ whole genome shotgun (WGS) entry which is preliminary data.</text>
</comment>
<reference evidence="4 5" key="1">
    <citation type="submission" date="2020-03" db="EMBL/GenBank/DDBJ databases">
        <title>Draft Genome Sequence of Cudoniella acicularis.</title>
        <authorList>
            <person name="Buettner E."/>
            <person name="Kellner H."/>
        </authorList>
    </citation>
    <scope>NUCLEOTIDE SEQUENCE [LARGE SCALE GENOMIC DNA]</scope>
    <source>
        <strain evidence="4 5">DSM 108380</strain>
    </source>
</reference>
<dbReference type="PANTHER" id="PTHR42748">
    <property type="entry name" value="NITROGEN METABOLITE REPRESSION PROTEIN NMRA FAMILY MEMBER"/>
    <property type="match status" value="1"/>
</dbReference>
<dbReference type="InterPro" id="IPR008030">
    <property type="entry name" value="NmrA-like"/>
</dbReference>
<dbReference type="Gene3D" id="3.40.50.720">
    <property type="entry name" value="NAD(P)-binding Rossmann-like Domain"/>
    <property type="match status" value="1"/>
</dbReference>
<dbReference type="Proteomes" id="UP000566819">
    <property type="component" value="Unassembled WGS sequence"/>
</dbReference>
<gene>
    <name evidence="4" type="ORF">G7Y89_g12072</name>
</gene>
<dbReference type="Gene3D" id="3.90.25.10">
    <property type="entry name" value="UDP-galactose 4-epimerase, domain 1"/>
    <property type="match status" value="1"/>
</dbReference>
<dbReference type="Pfam" id="PF05368">
    <property type="entry name" value="NmrA"/>
    <property type="match status" value="1"/>
</dbReference>
<keyword evidence="2" id="KW-0521">NADP</keyword>
<feature type="domain" description="NmrA-like" evidence="3">
    <location>
        <begin position="5"/>
        <end position="303"/>
    </location>
</feature>
<dbReference type="AlphaFoldDB" id="A0A8H4R9L1"/>
<dbReference type="OrthoDB" id="3358371at2759"/>
<dbReference type="EMBL" id="JAAMPI010001229">
    <property type="protein sequence ID" value="KAF4626089.1"/>
    <property type="molecule type" value="Genomic_DNA"/>
</dbReference>
<accession>A0A8H4R9L1</accession>
<sequence length="345" mass="37806">MASSKKIIVVVGATGNQGSSVAHTFLNLPAWHVRCITRNPTSPASLALTALGAEVIQADLSDFPALCKAFSDATAIFVNTDFWESYVSSKKTVATTQENADLKISETAFEKEVLYGKNAARAAAGIPSLERFVYSALPPMKKHSKGKYDSTSHYESKASIVEYITNEQPELAKKASFIYLGAYSTNAMLSPKLDPVSERYKFVLPLAKDVKMPIVDPKNSTGPFVQALVEGEDAGKSLLAYDSYLTIGELVALWSKASGKEADYVEVSVEIMHQQFGIPKELLDAPGFISDFGYMGGVDGFIEPFQLKKQVKTKSFEDWMMQRDWEKVLDAMNSAGKPAFKSMEE</sequence>
<proteinExistence type="inferred from homology"/>
<evidence type="ECO:0000313" key="5">
    <source>
        <dbReference type="Proteomes" id="UP000566819"/>
    </source>
</evidence>
<dbReference type="PANTHER" id="PTHR42748:SF29">
    <property type="entry name" value="NMRA-LIKE DOMAIN-CONTAINING PROTEIN"/>
    <property type="match status" value="1"/>
</dbReference>
<evidence type="ECO:0000256" key="1">
    <source>
        <dbReference type="ARBA" id="ARBA00006328"/>
    </source>
</evidence>
<evidence type="ECO:0000256" key="2">
    <source>
        <dbReference type="ARBA" id="ARBA00022857"/>
    </source>
</evidence>
<organism evidence="4 5">
    <name type="scientific">Cudoniella acicularis</name>
    <dbReference type="NCBI Taxonomy" id="354080"/>
    <lineage>
        <taxon>Eukaryota</taxon>
        <taxon>Fungi</taxon>
        <taxon>Dikarya</taxon>
        <taxon>Ascomycota</taxon>
        <taxon>Pezizomycotina</taxon>
        <taxon>Leotiomycetes</taxon>
        <taxon>Helotiales</taxon>
        <taxon>Tricladiaceae</taxon>
        <taxon>Cudoniella</taxon>
    </lineage>
</organism>
<evidence type="ECO:0000259" key="3">
    <source>
        <dbReference type="Pfam" id="PF05368"/>
    </source>
</evidence>
<dbReference type="SUPFAM" id="SSF51735">
    <property type="entry name" value="NAD(P)-binding Rossmann-fold domains"/>
    <property type="match status" value="1"/>
</dbReference>